<comment type="caution">
    <text evidence="7">The sequence shown here is derived from an EMBL/GenBank/DDBJ whole genome shotgun (WGS) entry which is preliminary data.</text>
</comment>
<organism evidence="7 8">
    <name type="scientific">Armadillidium nasatum</name>
    <dbReference type="NCBI Taxonomy" id="96803"/>
    <lineage>
        <taxon>Eukaryota</taxon>
        <taxon>Metazoa</taxon>
        <taxon>Ecdysozoa</taxon>
        <taxon>Arthropoda</taxon>
        <taxon>Crustacea</taxon>
        <taxon>Multicrustacea</taxon>
        <taxon>Malacostraca</taxon>
        <taxon>Eumalacostraca</taxon>
        <taxon>Peracarida</taxon>
        <taxon>Isopoda</taxon>
        <taxon>Oniscidea</taxon>
        <taxon>Crinocheta</taxon>
        <taxon>Armadillidiidae</taxon>
        <taxon>Armadillidium</taxon>
    </lineage>
</organism>
<dbReference type="GO" id="GO:0030200">
    <property type="term" value="P:heparan sulfate proteoglycan catabolic process"/>
    <property type="evidence" value="ECO:0007669"/>
    <property type="project" value="TreeGrafter"/>
</dbReference>
<evidence type="ECO:0000313" key="7">
    <source>
        <dbReference type="EMBL" id="KAB7502646.1"/>
    </source>
</evidence>
<keyword evidence="5" id="KW-0325">Glycoprotein</keyword>
<dbReference type="Gene3D" id="3.40.720.10">
    <property type="entry name" value="Alkaline Phosphatase, subunit A"/>
    <property type="match status" value="1"/>
</dbReference>
<proteinExistence type="inferred from homology"/>
<evidence type="ECO:0000256" key="3">
    <source>
        <dbReference type="ARBA" id="ARBA00022729"/>
    </source>
</evidence>
<dbReference type="Proteomes" id="UP000326759">
    <property type="component" value="Unassembled WGS sequence"/>
</dbReference>
<evidence type="ECO:0000256" key="2">
    <source>
        <dbReference type="ARBA" id="ARBA00008779"/>
    </source>
</evidence>
<feature type="domain" description="Sulfatase N-terminal" evidence="6">
    <location>
        <begin position="12"/>
        <end position="300"/>
    </location>
</feature>
<keyword evidence="4 7" id="KW-0378">Hydrolase</keyword>
<keyword evidence="3" id="KW-0732">Signal</keyword>
<reference evidence="7 8" key="1">
    <citation type="journal article" date="2019" name="PLoS Biol.">
        <title>Sex chromosomes control vertical transmission of feminizing Wolbachia symbionts in an isopod.</title>
        <authorList>
            <person name="Becking T."/>
            <person name="Chebbi M.A."/>
            <person name="Giraud I."/>
            <person name="Moumen B."/>
            <person name="Laverre T."/>
            <person name="Caubet Y."/>
            <person name="Peccoud J."/>
            <person name="Gilbert C."/>
            <person name="Cordaux R."/>
        </authorList>
    </citation>
    <scope>NUCLEOTIDE SEQUENCE [LARGE SCALE GENOMIC DNA]</scope>
    <source>
        <strain evidence="7">ANa2</strain>
        <tissue evidence="7">Whole body excluding digestive tract and cuticle</tissue>
    </source>
</reference>
<dbReference type="InterPro" id="IPR024607">
    <property type="entry name" value="Sulfatase_CS"/>
</dbReference>
<dbReference type="SUPFAM" id="SSF53649">
    <property type="entry name" value="Alkaline phosphatase-like"/>
    <property type="match status" value="1"/>
</dbReference>
<dbReference type="AlphaFoldDB" id="A0A5N5T7S9"/>
<name>A0A5N5T7S9_9CRUS</name>
<evidence type="ECO:0000313" key="8">
    <source>
        <dbReference type="Proteomes" id="UP000326759"/>
    </source>
</evidence>
<accession>A0A5N5T7S9</accession>
<dbReference type="EMBL" id="SEYY01007056">
    <property type="protein sequence ID" value="KAB7502646.1"/>
    <property type="molecule type" value="Genomic_DNA"/>
</dbReference>
<dbReference type="InterPro" id="IPR017850">
    <property type="entry name" value="Alkaline_phosphatase_core_sf"/>
</dbReference>
<dbReference type="OrthoDB" id="10012954at2759"/>
<dbReference type="InterPro" id="IPR000917">
    <property type="entry name" value="Sulfatase_N"/>
</dbReference>
<dbReference type="PANTHER" id="PTHR43108">
    <property type="entry name" value="N-ACETYLGLUCOSAMINE-6-SULFATASE FAMILY MEMBER"/>
    <property type="match status" value="1"/>
</dbReference>
<dbReference type="PROSITE" id="PS00523">
    <property type="entry name" value="SULFATASE_1"/>
    <property type="match status" value="1"/>
</dbReference>
<gene>
    <name evidence="7" type="primary">SGSH</name>
    <name evidence="7" type="ORF">Anas_14016</name>
</gene>
<comment type="cofactor">
    <cofactor evidence="1">
        <name>Ca(2+)</name>
        <dbReference type="ChEBI" id="CHEBI:29108"/>
    </cofactor>
</comment>
<evidence type="ECO:0000259" key="6">
    <source>
        <dbReference type="Pfam" id="PF00884"/>
    </source>
</evidence>
<protein>
    <submittedName>
        <fullName evidence="7">N-sulfoglucosamine sulfohydrolase</fullName>
    </submittedName>
</protein>
<evidence type="ECO:0000256" key="4">
    <source>
        <dbReference type="ARBA" id="ARBA00022801"/>
    </source>
</evidence>
<dbReference type="GO" id="GO:0016250">
    <property type="term" value="F:N-sulfoglucosamine sulfohydrolase activity"/>
    <property type="evidence" value="ECO:0007669"/>
    <property type="project" value="TreeGrafter"/>
</dbReference>
<dbReference type="Pfam" id="PF00884">
    <property type="entry name" value="Sulfatase"/>
    <property type="match status" value="1"/>
</dbReference>
<evidence type="ECO:0000256" key="5">
    <source>
        <dbReference type="ARBA" id="ARBA00023180"/>
    </source>
</evidence>
<sequence length="481" mass="55533">MIADDAGLESPIYGNFQIKTPNINRLGKRSVIFDSAFTSVSSCSPSRSTILTGLPSHQNGMYGLHNGYHHFNCFSNIYSLPGILSKNNITTGIIGKKHIGPENVFRFDFAETEENNSIMQVGRNITKIKLLVRNFLGSVSGNNFFLYVAFHDPHRCGHTNPQYGQFCEKFGNGQEGMGLIPDWVPETYSPESINVPYFIPDTETVKNELANQYTTISRLDQGIGLVIKELEDFGFLNDTLIIYSSDNGIPFPNGRTNAYEPGMIEPLLLSSPFHPESHGKYSTSLASLLDITPTILDWFSIQYPEYKIFPNYEQVNLTGKSLLSYLKNTFEGEEEYIYFSHTMHEATMYYPIRTIRNERFKLIHNLNSGMPFPIDQDFYLSPTFQEILNKTLHNETLHWYKTLKDYYFRPEWELFDLKYDRMEKYNVAERKSYRKVFDKLKSKLFEWQKNTSDPWLCSPHGVLQDSGPHKHDHECFPLYNS</sequence>
<dbReference type="PANTHER" id="PTHR43108:SF6">
    <property type="entry name" value="N-SULPHOGLUCOSAMINE SULPHOHYDROLASE"/>
    <property type="match status" value="1"/>
</dbReference>
<comment type="similarity">
    <text evidence="2">Belongs to the sulfatase family.</text>
</comment>
<dbReference type="CDD" id="cd16027">
    <property type="entry name" value="SGSH"/>
    <property type="match status" value="1"/>
</dbReference>
<keyword evidence="8" id="KW-1185">Reference proteome</keyword>
<dbReference type="GO" id="GO:0006027">
    <property type="term" value="P:glycosaminoglycan catabolic process"/>
    <property type="evidence" value="ECO:0007669"/>
    <property type="project" value="TreeGrafter"/>
</dbReference>
<evidence type="ECO:0000256" key="1">
    <source>
        <dbReference type="ARBA" id="ARBA00001913"/>
    </source>
</evidence>